<keyword evidence="2" id="KW-0472">Membrane</keyword>
<dbReference type="AlphaFoldDB" id="A0A1N6TQ84"/>
<dbReference type="GO" id="GO:0016791">
    <property type="term" value="F:phosphatase activity"/>
    <property type="evidence" value="ECO:0007669"/>
    <property type="project" value="TreeGrafter"/>
</dbReference>
<dbReference type="InterPro" id="IPR036457">
    <property type="entry name" value="PPM-type-like_dom_sf"/>
</dbReference>
<evidence type="ECO:0000313" key="4">
    <source>
        <dbReference type="EMBL" id="SIQ55417.1"/>
    </source>
</evidence>
<evidence type="ECO:0000256" key="1">
    <source>
        <dbReference type="ARBA" id="ARBA00022801"/>
    </source>
</evidence>
<feature type="transmembrane region" description="Helical" evidence="2">
    <location>
        <begin position="276"/>
        <end position="301"/>
    </location>
</feature>
<feature type="domain" description="PPM-type phosphatase" evidence="3">
    <location>
        <begin position="495"/>
        <end position="717"/>
    </location>
</feature>
<dbReference type="SMART" id="SM00331">
    <property type="entry name" value="PP2C_SIG"/>
    <property type="match status" value="1"/>
</dbReference>
<dbReference type="Pfam" id="PF07228">
    <property type="entry name" value="SpoIIE"/>
    <property type="match status" value="1"/>
</dbReference>
<feature type="transmembrane region" description="Helical" evidence="2">
    <location>
        <begin position="149"/>
        <end position="169"/>
    </location>
</feature>
<feature type="transmembrane region" description="Helical" evidence="2">
    <location>
        <begin position="181"/>
        <end position="203"/>
    </location>
</feature>
<feature type="transmembrane region" description="Helical" evidence="2">
    <location>
        <begin position="243"/>
        <end position="264"/>
    </location>
</feature>
<dbReference type="PANTHER" id="PTHR43156">
    <property type="entry name" value="STAGE II SPORULATION PROTEIN E-RELATED"/>
    <property type="match status" value="1"/>
</dbReference>
<dbReference type="STRING" id="1077936.SAMN05421545_0445"/>
<dbReference type="PANTHER" id="PTHR43156:SF2">
    <property type="entry name" value="STAGE II SPORULATION PROTEIN E"/>
    <property type="match status" value="1"/>
</dbReference>
<proteinExistence type="predicted"/>
<feature type="transmembrane region" description="Helical" evidence="2">
    <location>
        <begin position="107"/>
        <end position="129"/>
    </location>
</feature>
<dbReference type="Proteomes" id="UP000185924">
    <property type="component" value="Unassembled WGS sequence"/>
</dbReference>
<dbReference type="InterPro" id="IPR001932">
    <property type="entry name" value="PPM-type_phosphatase-like_dom"/>
</dbReference>
<reference evidence="5" key="1">
    <citation type="submission" date="2017-01" db="EMBL/GenBank/DDBJ databases">
        <authorList>
            <person name="Varghese N."/>
            <person name="Submissions S."/>
        </authorList>
    </citation>
    <scope>NUCLEOTIDE SEQUENCE [LARGE SCALE GENOMIC DNA]</scope>
    <source>
        <strain evidence="5">DM9</strain>
    </source>
</reference>
<dbReference type="InterPro" id="IPR029016">
    <property type="entry name" value="GAF-like_dom_sf"/>
</dbReference>
<dbReference type="EMBL" id="FTNM01000001">
    <property type="protein sequence ID" value="SIQ55417.1"/>
    <property type="molecule type" value="Genomic_DNA"/>
</dbReference>
<keyword evidence="2" id="KW-0812">Transmembrane</keyword>
<feature type="transmembrane region" description="Helical" evidence="2">
    <location>
        <begin position="78"/>
        <end position="95"/>
    </location>
</feature>
<keyword evidence="5" id="KW-1185">Reference proteome</keyword>
<dbReference type="SUPFAM" id="SSF55781">
    <property type="entry name" value="GAF domain-like"/>
    <property type="match status" value="1"/>
</dbReference>
<evidence type="ECO:0000313" key="5">
    <source>
        <dbReference type="Proteomes" id="UP000185924"/>
    </source>
</evidence>
<name>A0A1N6TQ84_9BACT</name>
<keyword evidence="2" id="KW-1133">Transmembrane helix</keyword>
<dbReference type="InterPro" id="IPR052016">
    <property type="entry name" value="Bact_Sigma-Reg"/>
</dbReference>
<organism evidence="4 5">
    <name type="scientific">Pontibacter lucknowensis</name>
    <dbReference type="NCBI Taxonomy" id="1077936"/>
    <lineage>
        <taxon>Bacteria</taxon>
        <taxon>Pseudomonadati</taxon>
        <taxon>Bacteroidota</taxon>
        <taxon>Cytophagia</taxon>
        <taxon>Cytophagales</taxon>
        <taxon>Hymenobacteraceae</taxon>
        <taxon>Pontibacter</taxon>
    </lineage>
</organism>
<feature type="transmembrane region" description="Helical" evidence="2">
    <location>
        <begin position="209"/>
        <end position="231"/>
    </location>
</feature>
<accession>A0A1N6TQ84</accession>
<evidence type="ECO:0000259" key="3">
    <source>
        <dbReference type="SMART" id="SM00331"/>
    </source>
</evidence>
<evidence type="ECO:0000256" key="2">
    <source>
        <dbReference type="SAM" id="Phobius"/>
    </source>
</evidence>
<dbReference type="Gene3D" id="3.30.450.40">
    <property type="match status" value="1"/>
</dbReference>
<dbReference type="Gene3D" id="3.60.40.10">
    <property type="entry name" value="PPM-type phosphatase domain"/>
    <property type="match status" value="1"/>
</dbReference>
<keyword evidence="1" id="KW-0378">Hydrolase</keyword>
<dbReference type="OrthoDB" id="9763484at2"/>
<sequence>MAKEQKFFLPYKLIKSRASHFLSPIKLSTVFRFMLYRTNAKSLFITSALVSWSLLLANVLLAAESLRQESSNGLDLPFVNNFLIVVFIISVFGFQRMSADNLKGIDFIGYLWNIFAKGGIAAYLSVALYMVYRMVTNYSNVQSPLLLHMVYQVNFGLLVLFLAKAFYVWRQLILYHKNKFIQIAWDWYEILLFATLILTLLNFNYSSLIFLPLLGLIGLYTLFLCTNLKWVAYLTFNKKGRSLILLVAILLACYIFADFFYNFADSPLLVIDYTDVGFLLLAMFFVALYTFAAFLVALFSLPTSSVFEQKSEDLLNFQRLSQSIQQGQSEKQVYDMLFESTVKAADASAAWLEIFKGEKKDEIELCHQLTIEEEQIKRIRHLLLAYNIQHIDYINNNLDRNPGFRDLTLPWKSLIILPIKSKKHLFGVLYLLKDIEQGFDRETVNVLRTFTNQTILTIENLRLVHESLQNERYKEELKIASLVQDSLIPKKFPSDSWFEISTHAKAAKEVGGDFYDFLQLSESRIAIIIGDVSGKGISAAFHMAQMKGIFHGLMQQDMPPSEFMKQANSALSRCLEKTSFITSALYIIDYRMKGFMFARAGHCHTLYYNSMMDDTFYFQTDGLGLGIIRDKSYNNHVREMYYDYNPSDVMVIYTDGIVEARSPANEEYGEERLRYMLTQTYHLEAEDIKCAIINDLEDFTGPTENLYDDQTLLVIKFKPTQPSE</sequence>
<gene>
    <name evidence="4" type="ORF">SAMN05421545_0445</name>
</gene>
<protein>
    <submittedName>
        <fullName evidence="4">Serine phosphatase RsbU, regulator of sigma subunit</fullName>
    </submittedName>
</protein>